<name>A0AA47ETI9_9XANT</name>
<evidence type="ECO:0000313" key="2">
    <source>
        <dbReference type="Proteomes" id="UP001164737"/>
    </source>
</evidence>
<proteinExistence type="predicted"/>
<accession>A0AA47ETI9</accession>
<organism evidence="1 2">
    <name type="scientific">Xanthomonas hortorum</name>
    <dbReference type="NCBI Taxonomy" id="56454"/>
    <lineage>
        <taxon>Bacteria</taxon>
        <taxon>Pseudomonadati</taxon>
        <taxon>Pseudomonadota</taxon>
        <taxon>Gammaproteobacteria</taxon>
        <taxon>Lysobacterales</taxon>
        <taxon>Lysobacteraceae</taxon>
        <taxon>Xanthomonas</taxon>
    </lineage>
</organism>
<dbReference type="EMBL" id="CP107241">
    <property type="protein sequence ID" value="WAH65092.1"/>
    <property type="molecule type" value="Genomic_DNA"/>
</dbReference>
<gene>
    <name evidence="1" type="ORF">OEG85_03655</name>
</gene>
<dbReference type="RefSeq" id="WP_268214080.1">
    <property type="nucleotide sequence ID" value="NZ_CP107241.1"/>
</dbReference>
<dbReference type="AlphaFoldDB" id="A0AA47ETI9"/>
<evidence type="ECO:0000313" key="1">
    <source>
        <dbReference type="EMBL" id="WAH65092.1"/>
    </source>
</evidence>
<reference evidence="1" key="1">
    <citation type="submission" date="2022-10" db="EMBL/GenBank/DDBJ databases">
        <title>Complete genome sequence resource for Xanthomonas hortorum isolated from Greek Oregano.</title>
        <authorList>
            <person name="Gonzalez-Tobon J."/>
            <person name="Helmann T.C."/>
            <person name="Daughtrey M."/>
            <person name="Stodghill P.V."/>
            <person name="Filiatrault M.J."/>
        </authorList>
    </citation>
    <scope>NUCLEOTIDE SEQUENCE</scope>
    <source>
        <strain evidence="1">Oregano 108</strain>
    </source>
</reference>
<protein>
    <submittedName>
        <fullName evidence="1">Uncharacterized protein</fullName>
    </submittedName>
</protein>
<sequence length="242" mass="25854">MSLSPELSGLIKQCVHNSHCSTNTHWRKAVPLANDRMRFALTALITCLIAGCSMQPPPANVPIAKEQIEMRTVVPLVRSLTPHDRGPTELEFDVPALPDDATPPVFIGVRLTGVDPTAVSESADKLISAGVSAELHLERIEPSGPVSVELQRSQRVGVGQQASIPLSADGMAPGLFAFDADGTTLQDAGLSTEQAASRELAFGYSNAVQPGRYRLKLRFDQNAEALVAANAQLLVAYTYKGK</sequence>
<dbReference type="Proteomes" id="UP001164737">
    <property type="component" value="Chromosome"/>
</dbReference>